<sequence>MEYAEDTEYTPEIIDQCSQLQQDECDVVQSIYPDYISIDSKNTIKLEIPIEFSDTRTVQVIDDGTLSSSSPSQIQIQSLPPLLLTLILPQSYPLLSPPTIISLSTTHSWLPRSSITNLKTNLVGIWEQNGEPGEREAVLYSWIDHLASGTFLESLNLLNSNNIIQIPHPSPTHLTPLLLSSSTSHSQSIFKSTSHPCPICLSSLPGSKCILLPGCEHTFCKPCLEEYWGMCIAEGSVEGVGCPGETCVKARAQGSEAEGEKAREVEVGEVVKRVCGEDGWVRWRWLLEKRDLERDPTIIHCPLEFCQTPVPAPKPIDSNSTSSWDRLRTCHECGYSFCAMCKRTWHGPHTPCPIPTTSTFILTYLSHPPSSPSRLLIEQRYGKKNIERLVAQFEEEKANREWMEKCATRCPNCEVGVEKSAGCNHMTCARCKTHFCYRCAQKLNPSNPYKHFSTPGLACYSKLFDFRSGEEEEGEEGGLGDEEWWPVLVEDL</sequence>
<evidence type="ECO:0000256" key="11">
    <source>
        <dbReference type="PROSITE-ProRule" id="PRU00175"/>
    </source>
</evidence>
<evidence type="ECO:0000256" key="3">
    <source>
        <dbReference type="ARBA" id="ARBA00012251"/>
    </source>
</evidence>
<comment type="similarity">
    <text evidence="10">Belongs to the RBR family. RNF14 subfamily.</text>
</comment>
<dbReference type="CDD" id="cd23820">
    <property type="entry name" value="RWD_RNF14"/>
    <property type="match status" value="1"/>
</dbReference>
<dbReference type="PROSITE" id="PS50908">
    <property type="entry name" value="RWD"/>
    <property type="match status" value="1"/>
</dbReference>
<protein>
    <recommendedName>
        <fullName evidence="3">RBR-type E3 ubiquitin transferase</fullName>
        <ecNumber evidence="3">2.3.2.31</ecNumber>
    </recommendedName>
</protein>
<organism evidence="15 16">
    <name type="scientific">Jaapia argillacea MUCL 33604</name>
    <dbReference type="NCBI Taxonomy" id="933084"/>
    <lineage>
        <taxon>Eukaryota</taxon>
        <taxon>Fungi</taxon>
        <taxon>Dikarya</taxon>
        <taxon>Basidiomycota</taxon>
        <taxon>Agaricomycotina</taxon>
        <taxon>Agaricomycetes</taxon>
        <taxon>Agaricomycetidae</taxon>
        <taxon>Jaapiales</taxon>
        <taxon>Jaapiaceae</taxon>
        <taxon>Jaapia</taxon>
    </lineage>
</organism>
<comment type="catalytic activity">
    <reaction evidence="1">
        <text>[E2 ubiquitin-conjugating enzyme]-S-ubiquitinyl-L-cysteine + [acceptor protein]-L-lysine = [E2 ubiquitin-conjugating enzyme]-L-cysteine + [acceptor protein]-N(6)-ubiquitinyl-L-lysine.</text>
        <dbReference type="EC" id="2.3.2.31"/>
    </reaction>
</comment>
<dbReference type="OrthoDB" id="1431934at2759"/>
<dbReference type="InterPro" id="IPR001841">
    <property type="entry name" value="Znf_RING"/>
</dbReference>
<keyword evidence="7 11" id="KW-0863">Zinc-finger</keyword>
<gene>
    <name evidence="15" type="ORF">JAAARDRAFT_65865</name>
</gene>
<dbReference type="GO" id="GO:0016567">
    <property type="term" value="P:protein ubiquitination"/>
    <property type="evidence" value="ECO:0007669"/>
    <property type="project" value="InterPro"/>
</dbReference>
<evidence type="ECO:0000256" key="5">
    <source>
        <dbReference type="ARBA" id="ARBA00022723"/>
    </source>
</evidence>
<dbReference type="SMART" id="SM00591">
    <property type="entry name" value="RWD"/>
    <property type="match status" value="1"/>
</dbReference>
<dbReference type="Pfam" id="PF22191">
    <property type="entry name" value="IBR_1"/>
    <property type="match status" value="1"/>
</dbReference>
<evidence type="ECO:0000256" key="2">
    <source>
        <dbReference type="ARBA" id="ARBA00004906"/>
    </source>
</evidence>
<keyword evidence="9" id="KW-0862">Zinc</keyword>
<evidence type="ECO:0000259" key="13">
    <source>
        <dbReference type="PROSITE" id="PS50908"/>
    </source>
</evidence>
<dbReference type="InterPro" id="IPR013083">
    <property type="entry name" value="Znf_RING/FYVE/PHD"/>
</dbReference>
<dbReference type="InParanoid" id="A0A067QCK1"/>
<dbReference type="InterPro" id="IPR006575">
    <property type="entry name" value="RWD_dom"/>
</dbReference>
<dbReference type="HOGENOM" id="CLU_021364_2_2_1"/>
<dbReference type="Pfam" id="PF05773">
    <property type="entry name" value="RWD"/>
    <property type="match status" value="1"/>
</dbReference>
<dbReference type="SUPFAM" id="SSF57850">
    <property type="entry name" value="RING/U-box"/>
    <property type="match status" value="3"/>
</dbReference>
<accession>A0A067QCK1</accession>
<evidence type="ECO:0000313" key="15">
    <source>
        <dbReference type="EMBL" id="KDQ63875.1"/>
    </source>
</evidence>
<dbReference type="InterPro" id="IPR017907">
    <property type="entry name" value="Znf_RING_CS"/>
</dbReference>
<evidence type="ECO:0000313" key="16">
    <source>
        <dbReference type="Proteomes" id="UP000027265"/>
    </source>
</evidence>
<dbReference type="GO" id="GO:0008270">
    <property type="term" value="F:zinc ion binding"/>
    <property type="evidence" value="ECO:0007669"/>
    <property type="project" value="UniProtKB-KW"/>
</dbReference>
<proteinExistence type="inferred from homology"/>
<keyword evidence="8" id="KW-0833">Ubl conjugation pathway</keyword>
<keyword evidence="6" id="KW-0677">Repeat</keyword>
<dbReference type="SUPFAM" id="SSF54495">
    <property type="entry name" value="UBC-like"/>
    <property type="match status" value="1"/>
</dbReference>
<dbReference type="CDD" id="cd20354">
    <property type="entry name" value="Rcat_RBR_RNF14"/>
    <property type="match status" value="1"/>
</dbReference>
<dbReference type="PANTHER" id="PTHR11685">
    <property type="entry name" value="RBR FAMILY RING FINGER AND IBR DOMAIN-CONTAINING"/>
    <property type="match status" value="1"/>
</dbReference>
<keyword evidence="16" id="KW-1185">Reference proteome</keyword>
<dbReference type="STRING" id="933084.A0A067QCK1"/>
<dbReference type="CDD" id="cd20341">
    <property type="entry name" value="BRcat_RBR_RNF14"/>
    <property type="match status" value="1"/>
</dbReference>
<keyword evidence="5" id="KW-0479">Metal-binding</keyword>
<keyword evidence="4" id="KW-0808">Transferase</keyword>
<dbReference type="Gene3D" id="1.20.120.1750">
    <property type="match status" value="1"/>
</dbReference>
<dbReference type="InterPro" id="IPR016135">
    <property type="entry name" value="UBQ-conjugating_enzyme/RWD"/>
</dbReference>
<dbReference type="Gene3D" id="3.10.110.10">
    <property type="entry name" value="Ubiquitin Conjugating Enzyme"/>
    <property type="match status" value="1"/>
</dbReference>
<evidence type="ECO:0000256" key="10">
    <source>
        <dbReference type="ARBA" id="ARBA00044508"/>
    </source>
</evidence>
<dbReference type="Proteomes" id="UP000027265">
    <property type="component" value="Unassembled WGS sequence"/>
</dbReference>
<dbReference type="EMBL" id="KL197710">
    <property type="protein sequence ID" value="KDQ63875.1"/>
    <property type="molecule type" value="Genomic_DNA"/>
</dbReference>
<evidence type="ECO:0000256" key="4">
    <source>
        <dbReference type="ARBA" id="ARBA00022679"/>
    </source>
</evidence>
<evidence type="ECO:0000256" key="1">
    <source>
        <dbReference type="ARBA" id="ARBA00001798"/>
    </source>
</evidence>
<name>A0A067QCK1_9AGAM</name>
<dbReference type="FunCoup" id="A0A067QCK1">
    <property type="interactions" value="130"/>
</dbReference>
<feature type="domain" description="RING-type" evidence="14">
    <location>
        <begin position="193"/>
        <end position="463"/>
    </location>
</feature>
<evidence type="ECO:0000256" key="9">
    <source>
        <dbReference type="ARBA" id="ARBA00022833"/>
    </source>
</evidence>
<dbReference type="Pfam" id="PF01485">
    <property type="entry name" value="IBR"/>
    <property type="match status" value="1"/>
</dbReference>
<dbReference type="InterPro" id="IPR031127">
    <property type="entry name" value="E3_UB_ligase_RBR"/>
</dbReference>
<dbReference type="InterPro" id="IPR044066">
    <property type="entry name" value="TRIAD_supradom"/>
</dbReference>
<dbReference type="InterPro" id="IPR047548">
    <property type="entry name" value="Rcat_RBR_RNF14"/>
</dbReference>
<reference evidence="16" key="1">
    <citation type="journal article" date="2014" name="Proc. Natl. Acad. Sci. U.S.A.">
        <title>Extensive sampling of basidiomycete genomes demonstrates inadequacy of the white-rot/brown-rot paradigm for wood decay fungi.</title>
        <authorList>
            <person name="Riley R."/>
            <person name="Salamov A.A."/>
            <person name="Brown D.W."/>
            <person name="Nagy L.G."/>
            <person name="Floudas D."/>
            <person name="Held B.W."/>
            <person name="Levasseur A."/>
            <person name="Lombard V."/>
            <person name="Morin E."/>
            <person name="Otillar R."/>
            <person name="Lindquist E.A."/>
            <person name="Sun H."/>
            <person name="LaButti K.M."/>
            <person name="Schmutz J."/>
            <person name="Jabbour D."/>
            <person name="Luo H."/>
            <person name="Baker S.E."/>
            <person name="Pisabarro A.G."/>
            <person name="Walton J.D."/>
            <person name="Blanchette R.A."/>
            <person name="Henrissat B."/>
            <person name="Martin F."/>
            <person name="Cullen D."/>
            <person name="Hibbett D.S."/>
            <person name="Grigoriev I.V."/>
        </authorList>
    </citation>
    <scope>NUCLEOTIDE SEQUENCE [LARGE SCALE GENOMIC DNA]</scope>
    <source>
        <strain evidence="16">MUCL 33604</strain>
    </source>
</reference>
<feature type="domain" description="RING-type" evidence="12">
    <location>
        <begin position="197"/>
        <end position="243"/>
    </location>
</feature>
<dbReference type="SMART" id="SM00647">
    <property type="entry name" value="IBR"/>
    <property type="match status" value="2"/>
</dbReference>
<dbReference type="InterPro" id="IPR002867">
    <property type="entry name" value="IBR_dom"/>
</dbReference>
<dbReference type="AlphaFoldDB" id="A0A067QCK1"/>
<evidence type="ECO:0000259" key="12">
    <source>
        <dbReference type="PROSITE" id="PS50089"/>
    </source>
</evidence>
<feature type="domain" description="RWD" evidence="13">
    <location>
        <begin position="23"/>
        <end position="153"/>
    </location>
</feature>
<dbReference type="EC" id="2.3.2.31" evidence="3"/>
<evidence type="ECO:0000259" key="14">
    <source>
        <dbReference type="PROSITE" id="PS51873"/>
    </source>
</evidence>
<evidence type="ECO:0000256" key="8">
    <source>
        <dbReference type="ARBA" id="ARBA00022786"/>
    </source>
</evidence>
<dbReference type="PROSITE" id="PS50089">
    <property type="entry name" value="ZF_RING_2"/>
    <property type="match status" value="1"/>
</dbReference>
<dbReference type="Gene3D" id="3.30.40.10">
    <property type="entry name" value="Zinc/RING finger domain, C3HC4 (zinc finger)"/>
    <property type="match status" value="1"/>
</dbReference>
<evidence type="ECO:0000256" key="7">
    <source>
        <dbReference type="ARBA" id="ARBA00022771"/>
    </source>
</evidence>
<dbReference type="PROSITE" id="PS51873">
    <property type="entry name" value="TRIAD"/>
    <property type="match status" value="1"/>
</dbReference>
<evidence type="ECO:0000256" key="6">
    <source>
        <dbReference type="ARBA" id="ARBA00022737"/>
    </source>
</evidence>
<dbReference type="PROSITE" id="PS00518">
    <property type="entry name" value="ZF_RING_1"/>
    <property type="match status" value="1"/>
</dbReference>
<dbReference type="GO" id="GO:0061630">
    <property type="term" value="F:ubiquitin protein ligase activity"/>
    <property type="evidence" value="ECO:0007669"/>
    <property type="project" value="UniProtKB-EC"/>
</dbReference>
<comment type="pathway">
    <text evidence="2">Protein modification; protein ubiquitination.</text>
</comment>